<proteinExistence type="predicted"/>
<keyword evidence="3" id="KW-1185">Reference proteome</keyword>
<dbReference type="Proteomes" id="UP001448858">
    <property type="component" value="Chromosome"/>
</dbReference>
<feature type="domain" description="VOC" evidence="1">
    <location>
        <begin position="5"/>
        <end position="116"/>
    </location>
</feature>
<dbReference type="InterPro" id="IPR037523">
    <property type="entry name" value="VOC_core"/>
</dbReference>
<dbReference type="EMBL" id="CP151657">
    <property type="protein sequence ID" value="WZP15706.1"/>
    <property type="molecule type" value="Genomic_DNA"/>
</dbReference>
<dbReference type="InterPro" id="IPR029068">
    <property type="entry name" value="Glyas_Bleomycin-R_OHBP_Dase"/>
</dbReference>
<reference evidence="2 3" key="1">
    <citation type="submission" date="2024-04" db="EMBL/GenBank/DDBJ databases">
        <title>Arthrobacter sp. from Plains bison fecal sample.</title>
        <authorList>
            <person name="Ruzzini A."/>
        </authorList>
    </citation>
    <scope>NUCLEOTIDE SEQUENCE [LARGE SCALE GENOMIC DNA]</scope>
    <source>
        <strain evidence="2 3">EINP1</strain>
    </source>
</reference>
<dbReference type="Pfam" id="PF00903">
    <property type="entry name" value="Glyoxalase"/>
    <property type="match status" value="1"/>
</dbReference>
<dbReference type="Gene3D" id="3.10.180.10">
    <property type="entry name" value="2,3-Dihydroxybiphenyl 1,2-Dioxygenase, domain 1"/>
    <property type="match status" value="2"/>
</dbReference>
<evidence type="ECO:0000313" key="3">
    <source>
        <dbReference type="Proteomes" id="UP001448858"/>
    </source>
</evidence>
<dbReference type="PANTHER" id="PTHR36503:SF2">
    <property type="entry name" value="BLR2408 PROTEIN"/>
    <property type="match status" value="1"/>
</dbReference>
<dbReference type="SUPFAM" id="SSF54593">
    <property type="entry name" value="Glyoxalase/Bleomycin resistance protein/Dihydroxybiphenyl dioxygenase"/>
    <property type="match status" value="1"/>
</dbReference>
<dbReference type="PROSITE" id="PS51819">
    <property type="entry name" value="VOC"/>
    <property type="match status" value="1"/>
</dbReference>
<evidence type="ECO:0000313" key="2">
    <source>
        <dbReference type="EMBL" id="WZP15706.1"/>
    </source>
</evidence>
<accession>A0ABZ2ZWB8</accession>
<protein>
    <submittedName>
        <fullName evidence="2">VOC family protein</fullName>
    </submittedName>
</protein>
<organism evidence="2 3">
    <name type="scientific">Arthrobacter citreus</name>
    <dbReference type="NCBI Taxonomy" id="1670"/>
    <lineage>
        <taxon>Bacteria</taxon>
        <taxon>Bacillati</taxon>
        <taxon>Actinomycetota</taxon>
        <taxon>Actinomycetes</taxon>
        <taxon>Micrococcales</taxon>
        <taxon>Micrococcaceae</taxon>
        <taxon>Arthrobacter</taxon>
    </lineage>
</organism>
<dbReference type="PANTHER" id="PTHR36503">
    <property type="entry name" value="BLR2520 PROTEIN"/>
    <property type="match status" value="1"/>
</dbReference>
<dbReference type="RefSeq" id="WP_342023359.1">
    <property type="nucleotide sequence ID" value="NZ_CP151657.1"/>
</dbReference>
<gene>
    <name evidence="2" type="ORF">AAE021_16385</name>
</gene>
<dbReference type="InterPro" id="IPR004360">
    <property type="entry name" value="Glyas_Fos-R_dOase_dom"/>
</dbReference>
<name>A0ABZ2ZWB8_9MICC</name>
<evidence type="ECO:0000259" key="1">
    <source>
        <dbReference type="PROSITE" id="PS51819"/>
    </source>
</evidence>
<sequence>MRLYPVIYPRLPVTNLDRSTGFYLELGFSLNQKLSSAERSAMNISAAIVLLLVPEPLGPAIRLALAFPTRADVDDILSACAPGGGAVTSRARVRRHGVYSGTATDPDGHPWEFLCLDSDRGDSGL</sequence>